<dbReference type="PANTHER" id="PTHR21329">
    <property type="entry name" value="PHOSPHATIDYLINOSITOL N-ACETYLGLUCOSAMINYLTRANSFERASE SUBUNIT Q-RELATED"/>
    <property type="match status" value="1"/>
</dbReference>
<gene>
    <name evidence="2" type="ORF">O181_042796</name>
</gene>
<sequence length="579" mass="66506">MMTSSHRVPCLSFVFWPSACPLDSTGYLIGWRKKTAICVATLATDPFVDSHSVLSGLTDTPSKHSSPRILGESSASSTTCLPELRHEGEIWLSLVYANQTLKLRGFEEKTIIVIFYDRPLMRKHRFFSLQPLLKPFHFSDLSHSPEKTKPNYLLAKKIRKFDEAYPQYALSGWGTAAEMSHVIDFINSSQELHDRVHKTAIPAKINQRNAIHQDKKHTSSKTTYYLELLFSLSSFSQQVHVRLIEIFSWPTRYRKITREEDIDLSDCRAEYVMLFNTLWLIANDIIFGSSSATFLMANSERLANWLQYYVETYTVTFVKVALKWTNSYPVGLKLNDQLGHAFCVGSNAAVDIWYIYVLKFAFLALPKTIWITGFASQLGNTFALAIASDFLTIATFHLWIIYRIVTFIFDWQLRFLGVLFNIFRGRKFNVLRGRNEPATYQLDQLILGTILFTLTSFLFPTVLAFYILMGLTRLLIVGLHAIIHTGLYLLNHFPLFVVMLRLKDPARLPAGICFLPQDYQQLTHFRLTNVPVGMTCIFADYISLWAQLTAHYSPRLLFYRFCTGKPIAPLATRPAYRRP</sequence>
<keyword evidence="1" id="KW-0472">Membrane</keyword>
<dbReference type="GO" id="GO:0016020">
    <property type="term" value="C:membrane"/>
    <property type="evidence" value="ECO:0007669"/>
    <property type="project" value="InterPro"/>
</dbReference>
<dbReference type="Pfam" id="PF05024">
    <property type="entry name" value="Gpi1"/>
    <property type="match status" value="1"/>
</dbReference>
<protein>
    <submittedName>
        <fullName evidence="2">Uncharacterized protein</fullName>
    </submittedName>
</protein>
<evidence type="ECO:0000256" key="1">
    <source>
        <dbReference type="SAM" id="Phobius"/>
    </source>
</evidence>
<dbReference type="GO" id="GO:0005783">
    <property type="term" value="C:endoplasmic reticulum"/>
    <property type="evidence" value="ECO:0007669"/>
    <property type="project" value="TreeGrafter"/>
</dbReference>
<feature type="transmembrane region" description="Helical" evidence="1">
    <location>
        <begin position="474"/>
        <end position="498"/>
    </location>
</feature>
<feature type="transmembrane region" description="Helical" evidence="1">
    <location>
        <begin position="352"/>
        <end position="370"/>
    </location>
</feature>
<feature type="transmembrane region" description="Helical" evidence="1">
    <location>
        <begin position="382"/>
        <end position="402"/>
    </location>
</feature>
<dbReference type="PANTHER" id="PTHR21329:SF3">
    <property type="entry name" value="PHOSPHATIDYLINOSITOL N-ACETYLGLUCOSAMINYLTRANSFERASE SUBUNIT Q"/>
    <property type="match status" value="1"/>
</dbReference>
<evidence type="ECO:0000313" key="2">
    <source>
        <dbReference type="EMBL" id="MBW0503081.1"/>
    </source>
</evidence>
<keyword evidence="3" id="KW-1185">Reference proteome</keyword>
<dbReference type="EMBL" id="AVOT02017168">
    <property type="protein sequence ID" value="MBW0503081.1"/>
    <property type="molecule type" value="Genomic_DNA"/>
</dbReference>
<dbReference type="Proteomes" id="UP000765509">
    <property type="component" value="Unassembled WGS sequence"/>
</dbReference>
<dbReference type="AlphaFoldDB" id="A0A9Q3HFF6"/>
<dbReference type="InterPro" id="IPR007720">
    <property type="entry name" value="PigQ/GPI1"/>
</dbReference>
<proteinExistence type="predicted"/>
<evidence type="ECO:0000313" key="3">
    <source>
        <dbReference type="Proteomes" id="UP000765509"/>
    </source>
</evidence>
<keyword evidence="1" id="KW-0812">Transmembrane</keyword>
<dbReference type="GO" id="GO:0006506">
    <property type="term" value="P:GPI anchor biosynthetic process"/>
    <property type="evidence" value="ECO:0007669"/>
    <property type="project" value="InterPro"/>
</dbReference>
<accession>A0A9Q3HFF6</accession>
<feature type="transmembrane region" description="Helical" evidence="1">
    <location>
        <begin position="445"/>
        <end position="468"/>
    </location>
</feature>
<organism evidence="2 3">
    <name type="scientific">Austropuccinia psidii MF-1</name>
    <dbReference type="NCBI Taxonomy" id="1389203"/>
    <lineage>
        <taxon>Eukaryota</taxon>
        <taxon>Fungi</taxon>
        <taxon>Dikarya</taxon>
        <taxon>Basidiomycota</taxon>
        <taxon>Pucciniomycotina</taxon>
        <taxon>Pucciniomycetes</taxon>
        <taxon>Pucciniales</taxon>
        <taxon>Sphaerophragmiaceae</taxon>
        <taxon>Austropuccinia</taxon>
    </lineage>
</organism>
<comment type="caution">
    <text evidence="2">The sequence shown here is derived from an EMBL/GenBank/DDBJ whole genome shotgun (WGS) entry which is preliminary data.</text>
</comment>
<dbReference type="OrthoDB" id="70250at2759"/>
<keyword evidence="1" id="KW-1133">Transmembrane helix</keyword>
<name>A0A9Q3HFF6_9BASI</name>
<reference evidence="2" key="1">
    <citation type="submission" date="2021-03" db="EMBL/GenBank/DDBJ databases">
        <title>Draft genome sequence of rust myrtle Austropuccinia psidii MF-1, a brazilian biotype.</title>
        <authorList>
            <person name="Quecine M.C."/>
            <person name="Pachon D.M.R."/>
            <person name="Bonatelli M.L."/>
            <person name="Correr F.H."/>
            <person name="Franceschini L.M."/>
            <person name="Leite T.F."/>
            <person name="Margarido G.R.A."/>
            <person name="Almeida C.A."/>
            <person name="Ferrarezi J.A."/>
            <person name="Labate C.A."/>
        </authorList>
    </citation>
    <scope>NUCLEOTIDE SEQUENCE</scope>
    <source>
        <strain evidence="2">MF-1</strain>
    </source>
</reference>